<gene>
    <name evidence="1" type="ORF">D1B33_07880</name>
</gene>
<dbReference type="EMBL" id="QWEI01000003">
    <property type="protein sequence ID" value="RHW37453.1"/>
    <property type="molecule type" value="Genomic_DNA"/>
</dbReference>
<proteinExistence type="predicted"/>
<keyword evidence="2" id="KW-1185">Reference proteome</keyword>
<dbReference type="RefSeq" id="WP_118875842.1">
    <property type="nucleotide sequence ID" value="NZ_QWEI01000003.1"/>
</dbReference>
<evidence type="ECO:0000313" key="2">
    <source>
        <dbReference type="Proteomes" id="UP000265692"/>
    </source>
</evidence>
<protein>
    <submittedName>
        <fullName evidence="1">Uncharacterized protein</fullName>
    </submittedName>
</protein>
<dbReference type="Proteomes" id="UP000265692">
    <property type="component" value="Unassembled WGS sequence"/>
</dbReference>
<organism evidence="1 2">
    <name type="scientific">Ureibacillus yapensis</name>
    <dbReference type="NCBI Taxonomy" id="2304605"/>
    <lineage>
        <taxon>Bacteria</taxon>
        <taxon>Bacillati</taxon>
        <taxon>Bacillota</taxon>
        <taxon>Bacilli</taxon>
        <taxon>Bacillales</taxon>
        <taxon>Caryophanaceae</taxon>
        <taxon>Ureibacillus</taxon>
    </lineage>
</organism>
<name>A0A396S928_9BACL</name>
<dbReference type="AlphaFoldDB" id="A0A396S928"/>
<comment type="caution">
    <text evidence="1">The sequence shown here is derived from an EMBL/GenBank/DDBJ whole genome shotgun (WGS) entry which is preliminary data.</text>
</comment>
<accession>A0A396S928</accession>
<evidence type="ECO:0000313" key="1">
    <source>
        <dbReference type="EMBL" id="RHW37453.1"/>
    </source>
</evidence>
<reference evidence="1 2" key="1">
    <citation type="submission" date="2018-08" db="EMBL/GenBank/DDBJ databases">
        <title>Lysinibacillus sp. YLB-03 draft genome sequence.</title>
        <authorList>
            <person name="Yu L."/>
        </authorList>
    </citation>
    <scope>NUCLEOTIDE SEQUENCE [LARGE SCALE GENOMIC DNA]</scope>
    <source>
        <strain evidence="1 2">YLB-03</strain>
    </source>
</reference>
<dbReference type="OrthoDB" id="1907638at2"/>
<sequence>MNSTQPTNVGQNISNSIYVLKETYKNLNLLFSELDRIAEKEGFIPLTPKFLRWKSDSNYNGWLTSNFIKLYQIEKDPPLKHIQNLKEGFIYGIEVDLEGEDNYPIISLSRYQFDFSEWFRIPTTSDHWIFWDPFRKDKFFEINKVNDVWISKTLEKSKIRYWGMQNAVSIEIPLVSITSSEEIRSKIFLEFNNLPSF</sequence>